<evidence type="ECO:0000313" key="2">
    <source>
        <dbReference type="Proteomes" id="UP000784294"/>
    </source>
</evidence>
<dbReference type="AlphaFoldDB" id="A0A3S5CV45"/>
<comment type="caution">
    <text evidence="1">The sequence shown here is derived from an EMBL/GenBank/DDBJ whole genome shotgun (WGS) entry which is preliminary data.</text>
</comment>
<keyword evidence="2" id="KW-1185">Reference proteome</keyword>
<dbReference type="EMBL" id="CAAALY010267077">
    <property type="protein sequence ID" value="VEL40927.1"/>
    <property type="molecule type" value="Genomic_DNA"/>
</dbReference>
<protein>
    <submittedName>
        <fullName evidence="1">Uncharacterized protein</fullName>
    </submittedName>
</protein>
<sequence length="117" mass="13388">MPRLDLNPLTAQSLQRTPNSGLCNLTADIYTFVDHPHLDAKLSQPSDTNKKPTSTYHKVFSGKKYRPNEFFQEPIAPESEVYIGMLLAALYFDATSRFQIRVLHFRPSRTKISPCPY</sequence>
<dbReference type="Proteomes" id="UP000784294">
    <property type="component" value="Unassembled WGS sequence"/>
</dbReference>
<evidence type="ECO:0000313" key="1">
    <source>
        <dbReference type="EMBL" id="VEL40927.1"/>
    </source>
</evidence>
<organism evidence="1 2">
    <name type="scientific">Protopolystoma xenopodis</name>
    <dbReference type="NCBI Taxonomy" id="117903"/>
    <lineage>
        <taxon>Eukaryota</taxon>
        <taxon>Metazoa</taxon>
        <taxon>Spiralia</taxon>
        <taxon>Lophotrochozoa</taxon>
        <taxon>Platyhelminthes</taxon>
        <taxon>Monogenea</taxon>
        <taxon>Polyopisthocotylea</taxon>
        <taxon>Polystomatidea</taxon>
        <taxon>Polystomatidae</taxon>
        <taxon>Protopolystoma</taxon>
    </lineage>
</organism>
<gene>
    <name evidence="1" type="ORF">PXEA_LOCUS34367</name>
</gene>
<reference evidence="1" key="1">
    <citation type="submission" date="2018-11" db="EMBL/GenBank/DDBJ databases">
        <authorList>
            <consortium name="Pathogen Informatics"/>
        </authorList>
    </citation>
    <scope>NUCLEOTIDE SEQUENCE</scope>
</reference>
<accession>A0A3S5CV45</accession>
<name>A0A3S5CV45_9PLAT</name>
<proteinExistence type="predicted"/>